<evidence type="ECO:0000313" key="2">
    <source>
        <dbReference type="Proteomes" id="UP001212997"/>
    </source>
</evidence>
<gene>
    <name evidence="1" type="ORF">NLI96_g5124</name>
</gene>
<name>A0AAD5V3L1_9APHY</name>
<accession>A0AAD5V3L1</accession>
<dbReference type="Proteomes" id="UP001212997">
    <property type="component" value="Unassembled WGS sequence"/>
</dbReference>
<protein>
    <submittedName>
        <fullName evidence="1">Uncharacterized protein</fullName>
    </submittedName>
</protein>
<reference evidence="1" key="1">
    <citation type="submission" date="2022-07" db="EMBL/GenBank/DDBJ databases">
        <title>Genome Sequence of Physisporinus lineatus.</title>
        <authorList>
            <person name="Buettner E."/>
        </authorList>
    </citation>
    <scope>NUCLEOTIDE SEQUENCE</scope>
    <source>
        <strain evidence="1">VT162</strain>
    </source>
</reference>
<evidence type="ECO:0000313" key="1">
    <source>
        <dbReference type="EMBL" id="KAJ3485206.1"/>
    </source>
</evidence>
<proteinExistence type="predicted"/>
<dbReference type="AlphaFoldDB" id="A0AAD5V3L1"/>
<sequence>MPLTIEPASSVQRRPPLVSVPPEILVPIVQLLSTGRQNHRDDIFRSGTHWSTTRAREDCARSQANLLRFALVGKAWVGPAIQELYSRPVLAVPKRVVQFIHTLEGRVMKDRVASLKEHIREISVLMQRNASISPITHPRLAVILRSCPNLKSACVAVDDLNSLVSYHSVLSRSKFVEFSMCSSKWTRGPNLNWSHQHLRTLTIMGSALCFIRPPPTPLRFPRLTTLAILSDQVRDEHPLFSLHLRHADFPHLVSLTITDPKCALCFDDGLLRTIQRLSITSMRFRYWTDPEGESFVQTDLRHFPSLTQLDLQIISRIVLDLDLIPQNVVTLSGRAFPTYTQLADPTPFSISIRDLREALVAEPGPLVTTSGPLSTFISDCALKCVRVVVEAPSRRVIFLLVDPPGRS</sequence>
<organism evidence="1 2">
    <name type="scientific">Meripilus lineatus</name>
    <dbReference type="NCBI Taxonomy" id="2056292"/>
    <lineage>
        <taxon>Eukaryota</taxon>
        <taxon>Fungi</taxon>
        <taxon>Dikarya</taxon>
        <taxon>Basidiomycota</taxon>
        <taxon>Agaricomycotina</taxon>
        <taxon>Agaricomycetes</taxon>
        <taxon>Polyporales</taxon>
        <taxon>Meripilaceae</taxon>
        <taxon>Meripilus</taxon>
    </lineage>
</organism>
<keyword evidence="2" id="KW-1185">Reference proteome</keyword>
<comment type="caution">
    <text evidence="1">The sequence shown here is derived from an EMBL/GenBank/DDBJ whole genome shotgun (WGS) entry which is preliminary data.</text>
</comment>
<dbReference type="EMBL" id="JANAWD010000161">
    <property type="protein sequence ID" value="KAJ3485206.1"/>
    <property type="molecule type" value="Genomic_DNA"/>
</dbReference>